<dbReference type="Proteomes" id="UP001187192">
    <property type="component" value="Unassembled WGS sequence"/>
</dbReference>
<comment type="caution">
    <text evidence="3">The sequence shown here is derived from an EMBL/GenBank/DDBJ whole genome shotgun (WGS) entry which is preliminary data.</text>
</comment>
<sequence length="197" mass="20191">MVRARAWAASLARGTASGGPYGLPRVGRRGTLRPPPPKPASQPSRQGAIRLARIAPHSGDLMASPAQAIVGYYVLPQQTLKPAILARMAFHGRYGAIRREKIAPVGLSGSSSISGAGAGAGDFTGTVISVVVVPTGAVIPAAVAAAAGGASGRCRRPPHRCRRHTRRWLAGSGAPLAWAFAPPLARPWGARGPGRPA</sequence>
<feature type="region of interest" description="Disordered" evidence="1">
    <location>
        <begin position="18"/>
        <end position="46"/>
    </location>
</feature>
<accession>A0AA88EBQ8</accession>
<organism evidence="3 4">
    <name type="scientific">Ficus carica</name>
    <name type="common">Common fig</name>
    <dbReference type="NCBI Taxonomy" id="3494"/>
    <lineage>
        <taxon>Eukaryota</taxon>
        <taxon>Viridiplantae</taxon>
        <taxon>Streptophyta</taxon>
        <taxon>Embryophyta</taxon>
        <taxon>Tracheophyta</taxon>
        <taxon>Spermatophyta</taxon>
        <taxon>Magnoliopsida</taxon>
        <taxon>eudicotyledons</taxon>
        <taxon>Gunneridae</taxon>
        <taxon>Pentapetalae</taxon>
        <taxon>rosids</taxon>
        <taxon>fabids</taxon>
        <taxon>Rosales</taxon>
        <taxon>Moraceae</taxon>
        <taxon>Ficeae</taxon>
        <taxon>Ficus</taxon>
    </lineage>
</organism>
<keyword evidence="4" id="KW-1185">Reference proteome</keyword>
<evidence type="ECO:0000313" key="4">
    <source>
        <dbReference type="Proteomes" id="UP001187192"/>
    </source>
</evidence>
<evidence type="ECO:0000256" key="1">
    <source>
        <dbReference type="SAM" id="MobiDB-lite"/>
    </source>
</evidence>
<evidence type="ECO:0000313" key="3">
    <source>
        <dbReference type="EMBL" id="GMN71415.1"/>
    </source>
</evidence>
<protein>
    <submittedName>
        <fullName evidence="3">Uncharacterized protein</fullName>
    </submittedName>
</protein>
<dbReference type="EMBL" id="BTGU01016510">
    <property type="protein sequence ID" value="GMN71415.1"/>
    <property type="molecule type" value="Genomic_DNA"/>
</dbReference>
<dbReference type="EMBL" id="BTGU01016509">
    <property type="protein sequence ID" value="GMN71413.1"/>
    <property type="molecule type" value="Genomic_DNA"/>
</dbReference>
<reference evidence="3" key="1">
    <citation type="submission" date="2023-07" db="EMBL/GenBank/DDBJ databases">
        <title>draft genome sequence of fig (Ficus carica).</title>
        <authorList>
            <person name="Takahashi T."/>
            <person name="Nishimura K."/>
        </authorList>
    </citation>
    <scope>NUCLEOTIDE SEQUENCE</scope>
</reference>
<evidence type="ECO:0000313" key="2">
    <source>
        <dbReference type="EMBL" id="GMN71413.1"/>
    </source>
</evidence>
<gene>
    <name evidence="2" type="ORF">TIFTF001_055150</name>
    <name evidence="3" type="ORF">TIFTF001_055151</name>
</gene>
<name>A0AA88EBQ8_FICCA</name>
<proteinExistence type="predicted"/>
<dbReference type="AlphaFoldDB" id="A0AA88EBQ8"/>